<evidence type="ECO:0000313" key="3">
    <source>
        <dbReference type="Proteomes" id="UP000275408"/>
    </source>
</evidence>
<proteinExistence type="predicted"/>
<name>A0A3M6UJ46_POCDA</name>
<organism evidence="2 3">
    <name type="scientific">Pocillopora damicornis</name>
    <name type="common">Cauliflower coral</name>
    <name type="synonym">Millepora damicornis</name>
    <dbReference type="NCBI Taxonomy" id="46731"/>
    <lineage>
        <taxon>Eukaryota</taxon>
        <taxon>Metazoa</taxon>
        <taxon>Cnidaria</taxon>
        <taxon>Anthozoa</taxon>
        <taxon>Hexacorallia</taxon>
        <taxon>Scleractinia</taxon>
        <taxon>Astrocoeniina</taxon>
        <taxon>Pocilloporidae</taxon>
        <taxon>Pocillopora</taxon>
    </lineage>
</organism>
<dbReference type="Proteomes" id="UP000275408">
    <property type="component" value="Unassembled WGS sequence"/>
</dbReference>
<accession>A0A3M6UJ46</accession>
<feature type="region of interest" description="Disordered" evidence="1">
    <location>
        <begin position="63"/>
        <end position="99"/>
    </location>
</feature>
<evidence type="ECO:0000313" key="2">
    <source>
        <dbReference type="EMBL" id="RMX53700.1"/>
    </source>
</evidence>
<evidence type="ECO:0000256" key="1">
    <source>
        <dbReference type="SAM" id="MobiDB-lite"/>
    </source>
</evidence>
<reference evidence="2 3" key="1">
    <citation type="journal article" date="2018" name="Sci. Rep.">
        <title>Comparative analysis of the Pocillopora damicornis genome highlights role of immune system in coral evolution.</title>
        <authorList>
            <person name="Cunning R."/>
            <person name="Bay R.A."/>
            <person name="Gillette P."/>
            <person name="Baker A.C."/>
            <person name="Traylor-Knowles N."/>
        </authorList>
    </citation>
    <scope>NUCLEOTIDE SEQUENCE [LARGE SCALE GENOMIC DNA]</scope>
    <source>
        <strain evidence="2">RSMAS</strain>
        <tissue evidence="2">Whole animal</tissue>
    </source>
</reference>
<dbReference type="AlphaFoldDB" id="A0A3M6UJ46"/>
<comment type="caution">
    <text evidence="2">The sequence shown here is derived from an EMBL/GenBank/DDBJ whole genome shotgun (WGS) entry which is preliminary data.</text>
</comment>
<keyword evidence="3" id="KW-1185">Reference proteome</keyword>
<feature type="compositionally biased region" description="Basic and acidic residues" evidence="1">
    <location>
        <begin position="65"/>
        <end position="78"/>
    </location>
</feature>
<gene>
    <name evidence="2" type="ORF">pdam_00000423</name>
</gene>
<sequence length="114" mass="12737">MTQFKSWSQFAVFIVPTSETKDGCDHSQRKSQSSHGALFMVGGYASSSMGYETLQTAGVSADLHLPPEKQPPLRDEKGWFSQKKPTQSGNTDDRTHGIKEWSANRKLEFRGMIV</sequence>
<protein>
    <submittedName>
        <fullName evidence="2">Uncharacterized protein</fullName>
    </submittedName>
</protein>
<dbReference type="EMBL" id="RCHS01001413">
    <property type="protein sequence ID" value="RMX53700.1"/>
    <property type="molecule type" value="Genomic_DNA"/>
</dbReference>